<dbReference type="EMBL" id="SEOQ01001109">
    <property type="protein sequence ID" value="TFY53752.1"/>
    <property type="molecule type" value="Genomic_DNA"/>
</dbReference>
<keyword evidence="6" id="KW-0560">Oxidoreductase</keyword>
<gene>
    <name evidence="9" type="ORF">EVG20_g9981</name>
</gene>
<dbReference type="STRING" id="205917.A0A4Y9XVF3"/>
<dbReference type="SUPFAM" id="SSF51905">
    <property type="entry name" value="FAD/NAD(P)-binding domain"/>
    <property type="match status" value="1"/>
</dbReference>
<dbReference type="GO" id="GO:0016614">
    <property type="term" value="F:oxidoreductase activity, acting on CH-OH group of donors"/>
    <property type="evidence" value="ECO:0007669"/>
    <property type="project" value="InterPro"/>
</dbReference>
<dbReference type="InterPro" id="IPR036188">
    <property type="entry name" value="FAD/NAD-bd_sf"/>
</dbReference>
<dbReference type="SUPFAM" id="SSF54373">
    <property type="entry name" value="FAD-linked reductases, C-terminal domain"/>
    <property type="match status" value="1"/>
</dbReference>
<evidence type="ECO:0000256" key="2">
    <source>
        <dbReference type="ARBA" id="ARBA00010790"/>
    </source>
</evidence>
<name>A0A4Y9XVF3_9AGAM</name>
<dbReference type="Proteomes" id="UP000298327">
    <property type="component" value="Unassembled WGS sequence"/>
</dbReference>
<dbReference type="GO" id="GO:0050660">
    <property type="term" value="F:flavin adenine dinucleotide binding"/>
    <property type="evidence" value="ECO:0007669"/>
    <property type="project" value="InterPro"/>
</dbReference>
<dbReference type="Gene3D" id="3.30.560.10">
    <property type="entry name" value="Glucose Oxidase, domain 3"/>
    <property type="match status" value="1"/>
</dbReference>
<dbReference type="InterPro" id="IPR012132">
    <property type="entry name" value="GMC_OxRdtase"/>
</dbReference>
<evidence type="ECO:0000256" key="4">
    <source>
        <dbReference type="ARBA" id="ARBA00022729"/>
    </source>
</evidence>
<evidence type="ECO:0000259" key="8">
    <source>
        <dbReference type="Pfam" id="PF05199"/>
    </source>
</evidence>
<dbReference type="Pfam" id="PF05199">
    <property type="entry name" value="GMC_oxred_C"/>
    <property type="match status" value="1"/>
</dbReference>
<evidence type="ECO:0000313" key="9">
    <source>
        <dbReference type="EMBL" id="TFY53752.1"/>
    </source>
</evidence>
<feature type="region of interest" description="Disordered" evidence="7">
    <location>
        <begin position="1"/>
        <end position="24"/>
    </location>
</feature>
<evidence type="ECO:0000256" key="6">
    <source>
        <dbReference type="ARBA" id="ARBA00023002"/>
    </source>
</evidence>
<evidence type="ECO:0000256" key="1">
    <source>
        <dbReference type="ARBA" id="ARBA00001974"/>
    </source>
</evidence>
<proteinExistence type="inferred from homology"/>
<keyword evidence="3" id="KW-0285">Flavoprotein</keyword>
<dbReference type="AlphaFoldDB" id="A0A4Y9XVF3"/>
<dbReference type="PANTHER" id="PTHR11552">
    <property type="entry name" value="GLUCOSE-METHANOL-CHOLINE GMC OXIDOREDUCTASE"/>
    <property type="match status" value="1"/>
</dbReference>
<sequence>MSARTSVRDFILPPPDPASSSSSRADIDLTASPLPCLLVVGVVAGNTEDHPWIPFCFEVSSEYETLDVLADPARLNEEIALYQEKKRGIMSSVFSAFSFVPLTKAYGTPAEFESFKAKLLADTALTASKNPSELAEFEFLKTWLTHPQHSHVELMQVPGFFSITPDLAPAPGKRYNTIMIGCLQTLSRGSVHVASADPLAPPAIDPAYLTHPLDVAMLVAGIRFCRRMIATSPYKEKGTKEFDPPQALQSDEELGEFARRKVEPFYHPIATASMLPRKDGGVVDSNLKVYGTKNLRVVDASIIPLVLSAHIQSTVYAIAEKAADIIKAAHA</sequence>
<comment type="caution">
    <text evidence="9">The sequence shown here is derived from an EMBL/GenBank/DDBJ whole genome shotgun (WGS) entry which is preliminary data.</text>
</comment>
<dbReference type="InterPro" id="IPR007867">
    <property type="entry name" value="GMC_OxRtase_C"/>
</dbReference>
<evidence type="ECO:0000256" key="3">
    <source>
        <dbReference type="ARBA" id="ARBA00022630"/>
    </source>
</evidence>
<evidence type="ECO:0000313" key="10">
    <source>
        <dbReference type="Proteomes" id="UP000298327"/>
    </source>
</evidence>
<feature type="domain" description="Glucose-methanol-choline oxidoreductase C-terminal" evidence="8">
    <location>
        <begin position="187"/>
        <end position="319"/>
    </location>
</feature>
<comment type="cofactor">
    <cofactor evidence="1">
        <name>FAD</name>
        <dbReference type="ChEBI" id="CHEBI:57692"/>
    </cofactor>
</comment>
<dbReference type="Gene3D" id="3.50.50.60">
    <property type="entry name" value="FAD/NAD(P)-binding domain"/>
    <property type="match status" value="1"/>
</dbReference>
<keyword evidence="5" id="KW-0274">FAD</keyword>
<protein>
    <recommendedName>
        <fullName evidence="8">Glucose-methanol-choline oxidoreductase C-terminal domain-containing protein</fullName>
    </recommendedName>
</protein>
<keyword evidence="10" id="KW-1185">Reference proteome</keyword>
<keyword evidence="4" id="KW-0732">Signal</keyword>
<dbReference type="PANTHER" id="PTHR11552:SF201">
    <property type="entry name" value="GLUCOSE-METHANOL-CHOLINE OXIDOREDUCTASE N-TERMINAL DOMAIN-CONTAINING PROTEIN"/>
    <property type="match status" value="1"/>
</dbReference>
<organism evidence="9 10">
    <name type="scientific">Dentipellis fragilis</name>
    <dbReference type="NCBI Taxonomy" id="205917"/>
    <lineage>
        <taxon>Eukaryota</taxon>
        <taxon>Fungi</taxon>
        <taxon>Dikarya</taxon>
        <taxon>Basidiomycota</taxon>
        <taxon>Agaricomycotina</taxon>
        <taxon>Agaricomycetes</taxon>
        <taxon>Russulales</taxon>
        <taxon>Hericiaceae</taxon>
        <taxon>Dentipellis</taxon>
    </lineage>
</organism>
<evidence type="ECO:0000256" key="5">
    <source>
        <dbReference type="ARBA" id="ARBA00022827"/>
    </source>
</evidence>
<reference evidence="9 10" key="1">
    <citation type="submission" date="2019-02" db="EMBL/GenBank/DDBJ databases">
        <title>Genome sequencing of the rare red list fungi Dentipellis fragilis.</title>
        <authorList>
            <person name="Buettner E."/>
            <person name="Kellner H."/>
        </authorList>
    </citation>
    <scope>NUCLEOTIDE SEQUENCE [LARGE SCALE GENOMIC DNA]</scope>
    <source>
        <strain evidence="9 10">DSM 105465</strain>
    </source>
</reference>
<evidence type="ECO:0000256" key="7">
    <source>
        <dbReference type="SAM" id="MobiDB-lite"/>
    </source>
</evidence>
<accession>A0A4Y9XVF3</accession>
<comment type="similarity">
    <text evidence="2">Belongs to the GMC oxidoreductase family.</text>
</comment>
<dbReference type="OrthoDB" id="269227at2759"/>